<dbReference type="Proteomes" id="UP000265520">
    <property type="component" value="Unassembled WGS sequence"/>
</dbReference>
<reference evidence="2 3" key="1">
    <citation type="journal article" date="2018" name="Front. Plant Sci.">
        <title>Red Clover (Trifolium pratense) and Zigzag Clover (T. medium) - A Picture of Genomic Similarities and Differences.</title>
        <authorList>
            <person name="Dluhosova J."/>
            <person name="Istvanek J."/>
            <person name="Nedelnik J."/>
            <person name="Repkova J."/>
        </authorList>
    </citation>
    <scope>NUCLEOTIDE SEQUENCE [LARGE SCALE GENOMIC DNA]</scope>
    <source>
        <strain evidence="3">cv. 10/8</strain>
        <tissue evidence="2">Leaf</tissue>
    </source>
</reference>
<dbReference type="AlphaFoldDB" id="A0A392PUM3"/>
<feature type="compositionally biased region" description="Basic and acidic residues" evidence="1">
    <location>
        <begin position="31"/>
        <end position="59"/>
    </location>
</feature>
<accession>A0A392PUM3</accession>
<keyword evidence="3" id="KW-1185">Reference proteome</keyword>
<evidence type="ECO:0000256" key="1">
    <source>
        <dbReference type="SAM" id="MobiDB-lite"/>
    </source>
</evidence>
<protein>
    <submittedName>
        <fullName evidence="2">Uncharacterized protein</fullName>
    </submittedName>
</protein>
<evidence type="ECO:0000313" key="2">
    <source>
        <dbReference type="EMBL" id="MCI15793.1"/>
    </source>
</evidence>
<proteinExistence type="predicted"/>
<feature type="region of interest" description="Disordered" evidence="1">
    <location>
        <begin position="1"/>
        <end position="69"/>
    </location>
</feature>
<evidence type="ECO:0000313" key="3">
    <source>
        <dbReference type="Proteomes" id="UP000265520"/>
    </source>
</evidence>
<organism evidence="2 3">
    <name type="scientific">Trifolium medium</name>
    <dbReference type="NCBI Taxonomy" id="97028"/>
    <lineage>
        <taxon>Eukaryota</taxon>
        <taxon>Viridiplantae</taxon>
        <taxon>Streptophyta</taxon>
        <taxon>Embryophyta</taxon>
        <taxon>Tracheophyta</taxon>
        <taxon>Spermatophyta</taxon>
        <taxon>Magnoliopsida</taxon>
        <taxon>eudicotyledons</taxon>
        <taxon>Gunneridae</taxon>
        <taxon>Pentapetalae</taxon>
        <taxon>rosids</taxon>
        <taxon>fabids</taxon>
        <taxon>Fabales</taxon>
        <taxon>Fabaceae</taxon>
        <taxon>Papilionoideae</taxon>
        <taxon>50 kb inversion clade</taxon>
        <taxon>NPAAA clade</taxon>
        <taxon>Hologalegina</taxon>
        <taxon>IRL clade</taxon>
        <taxon>Trifolieae</taxon>
        <taxon>Trifolium</taxon>
    </lineage>
</organism>
<dbReference type="EMBL" id="LXQA010097991">
    <property type="protein sequence ID" value="MCI15793.1"/>
    <property type="molecule type" value="Genomic_DNA"/>
</dbReference>
<sequence>MMKNNKKEAIYIGGRRTHHDKQSAKGNAKSLETKSLAEQKGKSKRTAKGEKGREEESRYSGRWLKNRLQ</sequence>
<comment type="caution">
    <text evidence="2">The sequence shown here is derived from an EMBL/GenBank/DDBJ whole genome shotgun (WGS) entry which is preliminary data.</text>
</comment>
<name>A0A392PUM3_9FABA</name>